<proteinExistence type="predicted"/>
<gene>
    <name evidence="1" type="ORF">GALL_124970</name>
</gene>
<organism evidence="1">
    <name type="scientific">mine drainage metagenome</name>
    <dbReference type="NCBI Taxonomy" id="410659"/>
    <lineage>
        <taxon>unclassified sequences</taxon>
        <taxon>metagenomes</taxon>
        <taxon>ecological metagenomes</taxon>
    </lineage>
</organism>
<dbReference type="AlphaFoldDB" id="A0A1J5SMX3"/>
<dbReference type="EMBL" id="MLJW01000050">
    <property type="protein sequence ID" value="OIR05445.1"/>
    <property type="molecule type" value="Genomic_DNA"/>
</dbReference>
<protein>
    <recommendedName>
        <fullName evidence="2">HNH endonuclease</fullName>
    </recommendedName>
</protein>
<accession>A0A1J5SMX3</accession>
<evidence type="ECO:0000313" key="1">
    <source>
        <dbReference type="EMBL" id="OIR05445.1"/>
    </source>
</evidence>
<reference evidence="1" key="1">
    <citation type="submission" date="2016-10" db="EMBL/GenBank/DDBJ databases">
        <title>Sequence of Gallionella enrichment culture.</title>
        <authorList>
            <person name="Poehlein A."/>
            <person name="Muehling M."/>
            <person name="Daniel R."/>
        </authorList>
    </citation>
    <scope>NUCLEOTIDE SEQUENCE</scope>
</reference>
<comment type="caution">
    <text evidence="1">The sequence shown here is derived from an EMBL/GenBank/DDBJ whole genome shotgun (WGS) entry which is preliminary data.</text>
</comment>
<evidence type="ECO:0008006" key="2">
    <source>
        <dbReference type="Google" id="ProtNLM"/>
    </source>
</evidence>
<sequence>MAIQLKLQSLRTSLRRNTKLIIDNIIENHIQRNKKTNVHSKICMFCSSPTNVTKEHVLPRWVFEKDPDRFFVTDVNGLGQTYNRTTIPACVNCNSNLLNSLETFVSQLLDGIDVKKTSFSIEESENIIRWLEIIDYKFQILDIVRVFKTSKQAGHIPFLSDYPISVLRSSMDYSPSKVIAEIRRSQKRITIKNKNQNINSLVTFKTSNKGFNFFHQMNDFIFLELPKQHVAFFYFYHKIFANEVIAHKEAMKIIKQFYN</sequence>
<name>A0A1J5SMX3_9ZZZZ</name>